<feature type="region of interest" description="Disordered" evidence="2">
    <location>
        <begin position="224"/>
        <end position="267"/>
    </location>
</feature>
<evidence type="ECO:0000313" key="5">
    <source>
        <dbReference type="Proteomes" id="UP000321518"/>
    </source>
</evidence>
<protein>
    <recommendedName>
        <fullName evidence="1">RNA-dependent RNA polymerase</fullName>
        <ecNumber evidence="1">2.7.7.48</ecNumber>
    </recommendedName>
</protein>
<dbReference type="AlphaFoldDB" id="A0A511KHZ8"/>
<evidence type="ECO:0000256" key="2">
    <source>
        <dbReference type="SAM" id="MobiDB-lite"/>
    </source>
</evidence>
<reference evidence="4 5" key="1">
    <citation type="submission" date="2019-07" db="EMBL/GenBank/DDBJ databases">
        <title>Rhodotorula toruloides NBRC10032 genome sequencing.</title>
        <authorList>
            <person name="Shida Y."/>
            <person name="Takaku H."/>
            <person name="Ogasawara W."/>
            <person name="Mori K."/>
        </authorList>
    </citation>
    <scope>NUCLEOTIDE SEQUENCE [LARGE SCALE GENOMIC DNA]</scope>
    <source>
        <strain evidence="4 5">NBRC10032</strain>
    </source>
</reference>
<dbReference type="GO" id="GO:0003723">
    <property type="term" value="F:RNA binding"/>
    <property type="evidence" value="ECO:0007669"/>
    <property type="project" value="UniProtKB-KW"/>
</dbReference>
<dbReference type="GO" id="GO:0031380">
    <property type="term" value="C:nuclear RNA-directed RNA polymerase complex"/>
    <property type="evidence" value="ECO:0007669"/>
    <property type="project" value="TreeGrafter"/>
</dbReference>
<dbReference type="EMBL" id="BJWK01000009">
    <property type="protein sequence ID" value="GEM09997.1"/>
    <property type="molecule type" value="Genomic_DNA"/>
</dbReference>
<keyword evidence="1 4" id="KW-0696">RNA-directed RNA polymerase</keyword>
<feature type="domain" description="RDRP core" evidence="3">
    <location>
        <begin position="329"/>
        <end position="884"/>
    </location>
</feature>
<dbReference type="InterPro" id="IPR057596">
    <property type="entry name" value="RDRP_core"/>
</dbReference>
<gene>
    <name evidence="4" type="ORF">Rt10032_c09g4014</name>
</gene>
<proteinExistence type="inferred from homology"/>
<dbReference type="GO" id="GO:0030422">
    <property type="term" value="P:siRNA processing"/>
    <property type="evidence" value="ECO:0007669"/>
    <property type="project" value="TreeGrafter"/>
</dbReference>
<dbReference type="Proteomes" id="UP000321518">
    <property type="component" value="Unassembled WGS sequence"/>
</dbReference>
<dbReference type="GO" id="GO:0003968">
    <property type="term" value="F:RNA-directed RNA polymerase activity"/>
    <property type="evidence" value="ECO:0007669"/>
    <property type="project" value="UniProtKB-KW"/>
</dbReference>
<evidence type="ECO:0000313" key="4">
    <source>
        <dbReference type="EMBL" id="GEM09997.1"/>
    </source>
</evidence>
<sequence>MDDGSFGVRSLAFGVFTGPTNFSAEWERGGKGADKVWVETSAKEKKTSVVVRMWDEGSPFSTVPTNATSVRIAIDLGSVEAAYSSIGSSSLFLQLSRPPTLEKLPAPSGSIRPRGLQFRTEPELAGFLKHPANANFPRPSSTTITLETFARFSETSLAVLQSWLLTLDFRIAFQVEKLVRNGLVDPVKVLELRNRVEALVAYQGVSVAERTLAFFADRLSSLDPQAEEPDDDLIILDPPRPKRRQRRKTDSSVLTLGSSDESSSDDEDDLFVLESGLPYLCDIQPQHPTHLSPRELSTLLDQASDEFEKLGQFLAEAEETQLLRQVTFTATRTVLFGPYLGETNSIVRAYNRPELFVSVAVRREDGSSLRDRDDSLIASRFSPLFRDGFELGGRSWEFLAWSSSGLRSSSCFFMSPYRIADDTHVTPAYIHRSIGDFSGSETAMIPAKYMARIAQAFSSSKPSLTLRPDQILSIEDIMAPGGSCFSDGVGLISPSLASDVVEKLGIKLGKEDRPPTCFQFRLGGAKGMLQVDPTLEGKVVALRPSQVKFRSSLTSLEIAGTFGAGPGYLNRPLITLLENLGVPADVFLKLQAKATAKVRRSRASLPSAVKLLRDWSLASGTRLTSALDFLAKHPATRDAAFANPFVGRCLDASVVHALRDIKYSARIPLPNCYNLVGVVDVDGCLAEDEIYARISRADGSTEYLQGIIAISRSPTNHPGDCRRVRAVGKLPKGHRSLPSMLAGGDLDGDVYLLLTETSGLVPQPTRIAEPAAYDAAPTVKLDREVRVEDGGEFFFEYVTQDRTGLVATTQLLLADSYAEGLFHPDCLKLAQLHSDCVDAAKSGTFVPQHVLPRVTQRGWPDFLTNDAPDSYRSTKALGQLYRAIFEKDIAIPTPTSASGVDPQQQLTRALESLQLPLLPSKRLKSPSRPLIAHYRAYLASFSSELSKLLSISPTPRRAGNLHLAEESLFLSVVLGVKRLQKSDKLDAGKRREQSGLLFAVVRKVIREGMEPRGGSMRTVKAVQNAWAAWMAAVEESEDLAKVAAAEKKRAASGKRIGGATDSGRLLGLNSWAWLALGVMAEELERLEKENIEVLVVD</sequence>
<comment type="catalytic activity">
    <reaction evidence="1">
        <text>RNA(n) + a ribonucleoside 5'-triphosphate = RNA(n+1) + diphosphate</text>
        <dbReference type="Rhea" id="RHEA:21248"/>
        <dbReference type="Rhea" id="RHEA-COMP:14527"/>
        <dbReference type="Rhea" id="RHEA-COMP:17342"/>
        <dbReference type="ChEBI" id="CHEBI:33019"/>
        <dbReference type="ChEBI" id="CHEBI:61557"/>
        <dbReference type="ChEBI" id="CHEBI:140395"/>
        <dbReference type="EC" id="2.7.7.48"/>
    </reaction>
</comment>
<dbReference type="PANTHER" id="PTHR23079">
    <property type="entry name" value="RNA-DEPENDENT RNA POLYMERASE"/>
    <property type="match status" value="1"/>
</dbReference>
<evidence type="ECO:0000256" key="1">
    <source>
        <dbReference type="RuleBase" id="RU363098"/>
    </source>
</evidence>
<dbReference type="PANTHER" id="PTHR23079:SF55">
    <property type="entry name" value="RNA-DIRECTED RNA POLYMERASE"/>
    <property type="match status" value="1"/>
</dbReference>
<comment type="caution">
    <text evidence="4">The sequence shown here is derived from an EMBL/GenBank/DDBJ whole genome shotgun (WGS) entry which is preliminary data.</text>
</comment>
<keyword evidence="1" id="KW-0694">RNA-binding</keyword>
<evidence type="ECO:0000259" key="3">
    <source>
        <dbReference type="Pfam" id="PF05183"/>
    </source>
</evidence>
<feature type="compositionally biased region" description="Acidic residues" evidence="2">
    <location>
        <begin position="225"/>
        <end position="234"/>
    </location>
</feature>
<comment type="similarity">
    <text evidence="1">Belongs to the RdRP family.</text>
</comment>
<organism evidence="4 5">
    <name type="scientific">Rhodotorula toruloides</name>
    <name type="common">Yeast</name>
    <name type="synonym">Rhodosporidium toruloides</name>
    <dbReference type="NCBI Taxonomy" id="5286"/>
    <lineage>
        <taxon>Eukaryota</taxon>
        <taxon>Fungi</taxon>
        <taxon>Dikarya</taxon>
        <taxon>Basidiomycota</taxon>
        <taxon>Pucciniomycotina</taxon>
        <taxon>Microbotryomycetes</taxon>
        <taxon>Sporidiobolales</taxon>
        <taxon>Sporidiobolaceae</taxon>
        <taxon>Rhodotorula</taxon>
    </lineage>
</organism>
<dbReference type="OrthoDB" id="6513042at2759"/>
<keyword evidence="1" id="KW-0548">Nucleotidyltransferase</keyword>
<dbReference type="InterPro" id="IPR007855">
    <property type="entry name" value="RDRP"/>
</dbReference>
<dbReference type="EC" id="2.7.7.48" evidence="1"/>
<accession>A0A511KHZ8</accession>
<dbReference type="Pfam" id="PF05183">
    <property type="entry name" value="RdRP"/>
    <property type="match status" value="1"/>
</dbReference>
<name>A0A511KHZ8_RHOTO</name>
<keyword evidence="1" id="KW-0808">Transferase</keyword>